<sequence length="130" mass="13905">MRTILKFFSIAMVLLLSSCSSGGDSDPGSDPNPNPDPDPNPTPTTVTYTNTISLVISSNCISCHGSTPTNNAPISLNTYAKVKTAVESNGLIDRISLPQGNTNMMPKDGTRLPQATIDKFITWKNNGYVE</sequence>
<dbReference type="PROSITE" id="PS51257">
    <property type="entry name" value="PROKAR_LIPOPROTEIN"/>
    <property type="match status" value="1"/>
</dbReference>
<evidence type="ECO:0000313" key="4">
    <source>
        <dbReference type="Proteomes" id="UP000661715"/>
    </source>
</evidence>
<comment type="caution">
    <text evidence="3">The sequence shown here is derived from an EMBL/GenBank/DDBJ whole genome shotgun (WGS) entry which is preliminary data.</text>
</comment>
<keyword evidence="2" id="KW-0732">Signal</keyword>
<accession>A0ABR7URJ3</accession>
<dbReference type="RefSeq" id="WP_188219970.1">
    <property type="nucleotide sequence ID" value="NZ_NASZ01000004.1"/>
</dbReference>
<reference evidence="3 4" key="1">
    <citation type="journal article" date="2020" name="Microbiol. Res.">
        <title>Flavobacterium pokkalii sp. nov., a novel plant growth promoting native rhizobacteria isolated from pokkali rice grown in coastal saline affected agricultural regions of southern India, Kerala.</title>
        <authorList>
            <person name="Menon R.R."/>
            <person name="Kumari S."/>
            <person name="Viver T."/>
            <person name="Rameshkumar N."/>
        </authorList>
    </citation>
    <scope>NUCLEOTIDE SEQUENCE [LARGE SCALE GENOMIC DNA]</scope>
    <source>
        <strain evidence="3 4">L1I52</strain>
    </source>
</reference>
<dbReference type="EMBL" id="NASZ01000004">
    <property type="protein sequence ID" value="MBD0724564.1"/>
    <property type="molecule type" value="Genomic_DNA"/>
</dbReference>
<name>A0ABR7URJ3_9FLAO</name>
<evidence type="ECO:0000256" key="1">
    <source>
        <dbReference type="SAM" id="MobiDB-lite"/>
    </source>
</evidence>
<feature type="signal peptide" evidence="2">
    <location>
        <begin position="1"/>
        <end position="22"/>
    </location>
</feature>
<keyword evidence="4" id="KW-1185">Reference proteome</keyword>
<dbReference type="Proteomes" id="UP000661715">
    <property type="component" value="Unassembled WGS sequence"/>
</dbReference>
<feature type="region of interest" description="Disordered" evidence="1">
    <location>
        <begin position="21"/>
        <end position="47"/>
    </location>
</feature>
<feature type="chain" id="PRO_5046068870" description="Cytochrome c domain-containing protein" evidence="2">
    <location>
        <begin position="23"/>
        <end position="130"/>
    </location>
</feature>
<evidence type="ECO:0000256" key="2">
    <source>
        <dbReference type="SAM" id="SignalP"/>
    </source>
</evidence>
<organism evidence="3 4">
    <name type="scientific">Flavobacterium pokkalii</name>
    <dbReference type="NCBI Taxonomy" id="1940408"/>
    <lineage>
        <taxon>Bacteria</taxon>
        <taxon>Pseudomonadati</taxon>
        <taxon>Bacteroidota</taxon>
        <taxon>Flavobacteriia</taxon>
        <taxon>Flavobacteriales</taxon>
        <taxon>Flavobacteriaceae</taxon>
        <taxon>Flavobacterium</taxon>
    </lineage>
</organism>
<protein>
    <recommendedName>
        <fullName evidence="5">Cytochrome c domain-containing protein</fullName>
    </recommendedName>
</protein>
<proteinExistence type="predicted"/>
<evidence type="ECO:0008006" key="5">
    <source>
        <dbReference type="Google" id="ProtNLM"/>
    </source>
</evidence>
<feature type="compositionally biased region" description="Pro residues" evidence="1">
    <location>
        <begin position="30"/>
        <end position="42"/>
    </location>
</feature>
<evidence type="ECO:0000313" key="3">
    <source>
        <dbReference type="EMBL" id="MBD0724564.1"/>
    </source>
</evidence>
<gene>
    <name evidence="3" type="ORF">B6A10_05165</name>
</gene>